<feature type="transmembrane region" description="Helical" evidence="8">
    <location>
        <begin position="207"/>
        <end position="225"/>
    </location>
</feature>
<comment type="subcellular location">
    <subcellularLocation>
        <location evidence="1">Cell membrane</location>
        <topology evidence="1">Multi-pass membrane protein</topology>
    </subcellularLocation>
</comment>
<evidence type="ECO:0000256" key="6">
    <source>
        <dbReference type="ARBA" id="ARBA00022989"/>
    </source>
</evidence>
<evidence type="ECO:0000313" key="10">
    <source>
        <dbReference type="Proteomes" id="UP001370590"/>
    </source>
</evidence>
<evidence type="ECO:0000256" key="1">
    <source>
        <dbReference type="ARBA" id="ARBA00004651"/>
    </source>
</evidence>
<comment type="caution">
    <text evidence="9">The sequence shown here is derived from an EMBL/GenBank/DDBJ whole genome shotgun (WGS) entry which is preliminary data.</text>
</comment>
<reference evidence="9 10" key="1">
    <citation type="submission" date="2023-10" db="EMBL/GenBank/DDBJ databases">
        <title>Nicoliella lavandulae sp. nov. isolated from Lavandula angustifolia flowers.</title>
        <authorList>
            <person name="Alcantara C."/>
            <person name="Zuniga M."/>
            <person name="Landete J.M."/>
            <person name="Monedero V."/>
        </authorList>
    </citation>
    <scope>NUCLEOTIDE SEQUENCE [LARGE SCALE GENOMIC DNA]</scope>
    <source>
        <strain evidence="9 10">Es01</strain>
    </source>
</reference>
<evidence type="ECO:0000313" key="9">
    <source>
        <dbReference type="EMBL" id="MEJ6400203.1"/>
    </source>
</evidence>
<organism evidence="9 10">
    <name type="scientific">Nicoliella lavandulae</name>
    <dbReference type="NCBI Taxonomy" id="3082954"/>
    <lineage>
        <taxon>Bacteria</taxon>
        <taxon>Bacillati</taxon>
        <taxon>Bacillota</taxon>
        <taxon>Bacilli</taxon>
        <taxon>Lactobacillales</taxon>
        <taxon>Lactobacillaceae</taxon>
        <taxon>Nicoliella</taxon>
    </lineage>
</organism>
<evidence type="ECO:0000256" key="4">
    <source>
        <dbReference type="ARBA" id="ARBA00022475"/>
    </source>
</evidence>
<dbReference type="PANTHER" id="PTHR36838:SF1">
    <property type="entry name" value="SLR1864 PROTEIN"/>
    <property type="match status" value="1"/>
</dbReference>
<accession>A0ABU8SJX8</accession>
<feature type="transmembrane region" description="Helical" evidence="8">
    <location>
        <begin position="6"/>
        <end position="25"/>
    </location>
</feature>
<keyword evidence="6 8" id="KW-1133">Transmembrane helix</keyword>
<evidence type="ECO:0000256" key="7">
    <source>
        <dbReference type="ARBA" id="ARBA00023136"/>
    </source>
</evidence>
<feature type="transmembrane region" description="Helical" evidence="8">
    <location>
        <begin position="37"/>
        <end position="55"/>
    </location>
</feature>
<evidence type="ECO:0000256" key="3">
    <source>
        <dbReference type="ARBA" id="ARBA00022448"/>
    </source>
</evidence>
<dbReference type="EMBL" id="JAWMWH010000001">
    <property type="protein sequence ID" value="MEJ6400203.1"/>
    <property type="molecule type" value="Genomic_DNA"/>
</dbReference>
<dbReference type="PANTHER" id="PTHR36838">
    <property type="entry name" value="AUXIN EFFLUX CARRIER FAMILY PROTEIN"/>
    <property type="match status" value="1"/>
</dbReference>
<dbReference type="InterPro" id="IPR038770">
    <property type="entry name" value="Na+/solute_symporter_sf"/>
</dbReference>
<keyword evidence="5 8" id="KW-0812">Transmembrane</keyword>
<feature type="transmembrane region" description="Helical" evidence="8">
    <location>
        <begin position="295"/>
        <end position="318"/>
    </location>
</feature>
<feature type="transmembrane region" description="Helical" evidence="8">
    <location>
        <begin position="130"/>
        <end position="150"/>
    </location>
</feature>
<evidence type="ECO:0000256" key="5">
    <source>
        <dbReference type="ARBA" id="ARBA00022692"/>
    </source>
</evidence>
<proteinExistence type="inferred from homology"/>
<feature type="transmembrane region" description="Helical" evidence="8">
    <location>
        <begin position="75"/>
        <end position="93"/>
    </location>
</feature>
<protein>
    <submittedName>
        <fullName evidence="9">AEC family transporter</fullName>
    </submittedName>
</protein>
<name>A0ABU8SJX8_9LACO</name>
<dbReference type="Gene3D" id="1.20.1530.20">
    <property type="match status" value="1"/>
</dbReference>
<gene>
    <name evidence="9" type="ORF">R4146_03330</name>
</gene>
<dbReference type="InterPro" id="IPR004776">
    <property type="entry name" value="Mem_transp_PIN-like"/>
</dbReference>
<evidence type="ECO:0000256" key="8">
    <source>
        <dbReference type="SAM" id="Phobius"/>
    </source>
</evidence>
<keyword evidence="4" id="KW-1003">Cell membrane</keyword>
<dbReference type="Proteomes" id="UP001370590">
    <property type="component" value="Unassembled WGS sequence"/>
</dbReference>
<feature type="transmembrane region" description="Helical" evidence="8">
    <location>
        <begin position="237"/>
        <end position="259"/>
    </location>
</feature>
<feature type="transmembrane region" description="Helical" evidence="8">
    <location>
        <begin position="105"/>
        <end position="124"/>
    </location>
</feature>
<keyword evidence="7 8" id="KW-0472">Membrane</keyword>
<sequence length="322" mass="36010">MEVFENSISGIVVILLMILLGYFLARRQWFNEQSAKLVAKIVTQVALPAYMISTITSKFTAKTLLHTLPDLRFPVISMLILFALSVAVARALRIAKYHRGLFESMFFNSNTVFVGLPVNLALFGSRSLPYVLVYYMANTTFFWTLGVYLIQRDGDADSKFSLKQTAQKVFSPPLLGFIIAVILVLLDVKQVKLIAPVLTPVLKSCDYVGGLTIPLSMMFIGIAVAKVKLSQFRFDRLNWGILLGRFILAPLLMTLLVTFTDMPILMKQVFILQSAMPVMTNAPVVSKLYNADSEYASVMVTETTLLSLVIIPILMTLVQNFR</sequence>
<dbReference type="Pfam" id="PF03547">
    <property type="entry name" value="Mem_trans"/>
    <property type="match status" value="1"/>
</dbReference>
<keyword evidence="10" id="KW-1185">Reference proteome</keyword>
<comment type="similarity">
    <text evidence="2">Belongs to the auxin efflux carrier (TC 2.A.69) family.</text>
</comment>
<dbReference type="RefSeq" id="WP_339960018.1">
    <property type="nucleotide sequence ID" value="NZ_JAWMWH010000001.1"/>
</dbReference>
<feature type="transmembrane region" description="Helical" evidence="8">
    <location>
        <begin position="170"/>
        <end position="187"/>
    </location>
</feature>
<keyword evidence="3" id="KW-0813">Transport</keyword>
<evidence type="ECO:0000256" key="2">
    <source>
        <dbReference type="ARBA" id="ARBA00010145"/>
    </source>
</evidence>